<feature type="compositionally biased region" description="Polar residues" evidence="6">
    <location>
        <begin position="54"/>
        <end position="68"/>
    </location>
</feature>
<comment type="caution">
    <text evidence="7">The sequence shown here is derived from an EMBL/GenBank/DDBJ whole genome shotgun (WGS) entry which is preliminary data.</text>
</comment>
<keyword evidence="4" id="KW-0720">Serine protease</keyword>
<comment type="similarity">
    <text evidence="1">Belongs to the peptidase S1 family.</text>
</comment>
<evidence type="ECO:0000256" key="4">
    <source>
        <dbReference type="ARBA" id="ARBA00022825"/>
    </source>
</evidence>
<evidence type="ECO:0000313" key="7">
    <source>
        <dbReference type="EMBL" id="TDW87538.1"/>
    </source>
</evidence>
<keyword evidence="8" id="KW-1185">Reference proteome</keyword>
<dbReference type="SUPFAM" id="SSF50494">
    <property type="entry name" value="Trypsin-like serine proteases"/>
    <property type="match status" value="1"/>
</dbReference>
<dbReference type="InterPro" id="IPR001316">
    <property type="entry name" value="Pept_S1A_streptogrisin"/>
</dbReference>
<proteinExistence type="inferred from homology"/>
<dbReference type="Gene3D" id="2.40.10.10">
    <property type="entry name" value="Trypsin-like serine proteases"/>
    <property type="match status" value="2"/>
</dbReference>
<evidence type="ECO:0000313" key="8">
    <source>
        <dbReference type="Proteomes" id="UP000295060"/>
    </source>
</evidence>
<dbReference type="EMBL" id="SODU01000003">
    <property type="protein sequence ID" value="TDW87538.1"/>
    <property type="molecule type" value="Genomic_DNA"/>
</dbReference>
<evidence type="ECO:0008006" key="9">
    <source>
        <dbReference type="Google" id="ProtNLM"/>
    </source>
</evidence>
<accession>A0ABY2FAM0</accession>
<evidence type="ECO:0000256" key="3">
    <source>
        <dbReference type="ARBA" id="ARBA00022801"/>
    </source>
</evidence>
<keyword evidence="2" id="KW-0645">Protease</keyword>
<dbReference type="PROSITE" id="PS00134">
    <property type="entry name" value="TRYPSIN_HIS"/>
    <property type="match status" value="1"/>
</dbReference>
<reference evidence="7 8" key="1">
    <citation type="submission" date="2019-03" db="EMBL/GenBank/DDBJ databases">
        <title>Genomic Encyclopedia of Type Strains, Phase III (KMG-III): the genomes of soil and plant-associated and newly described type strains.</title>
        <authorList>
            <person name="Whitman W."/>
        </authorList>
    </citation>
    <scope>NUCLEOTIDE SEQUENCE [LARGE SCALE GENOMIC DNA]</scope>
    <source>
        <strain evidence="7 8">VKMAc-2574</strain>
    </source>
</reference>
<dbReference type="InterPro" id="IPR009003">
    <property type="entry name" value="Peptidase_S1_PA"/>
</dbReference>
<evidence type="ECO:0000256" key="2">
    <source>
        <dbReference type="ARBA" id="ARBA00022670"/>
    </source>
</evidence>
<dbReference type="InterPro" id="IPR018114">
    <property type="entry name" value="TRYPSIN_HIS"/>
</dbReference>
<dbReference type="InterPro" id="IPR033116">
    <property type="entry name" value="TRYPSIN_SER"/>
</dbReference>
<name>A0ABY2FAM0_9ACTN</name>
<keyword evidence="3" id="KW-0378">Hydrolase</keyword>
<evidence type="ECO:0000256" key="1">
    <source>
        <dbReference type="ARBA" id="ARBA00007664"/>
    </source>
</evidence>
<evidence type="ECO:0000256" key="5">
    <source>
        <dbReference type="ARBA" id="ARBA00023157"/>
    </source>
</evidence>
<dbReference type="PRINTS" id="PR00861">
    <property type="entry name" value="ALYTICPTASE"/>
</dbReference>
<keyword evidence="5" id="KW-1015">Disulfide bond</keyword>
<protein>
    <recommendedName>
        <fullName evidence="9">Streptogrisin C</fullName>
    </recommendedName>
</protein>
<dbReference type="Proteomes" id="UP000295060">
    <property type="component" value="Unassembled WGS sequence"/>
</dbReference>
<dbReference type="PROSITE" id="PS00135">
    <property type="entry name" value="TRYPSIN_SER"/>
    <property type="match status" value="1"/>
</dbReference>
<feature type="region of interest" description="Disordered" evidence="6">
    <location>
        <begin position="54"/>
        <end position="74"/>
    </location>
</feature>
<gene>
    <name evidence="7" type="ORF">EV137_5620</name>
</gene>
<evidence type="ECO:0000256" key="6">
    <source>
        <dbReference type="SAM" id="MobiDB-lite"/>
    </source>
</evidence>
<dbReference type="InterPro" id="IPR043504">
    <property type="entry name" value="Peptidase_S1_PA_chymotrypsin"/>
</dbReference>
<sequence length="439" mass="44628">MVWSTDLGSFVRLSVTVPLVTLGSISLFAVALTTPSSGAVTGAAVCSHAQPSVSSTEATRLAQPTSASDARPLGESLGDGISAAVRSLEPLDATGRPTSGLPYGLSQGVIGVVGSATTGYKVVVDSAKLDAKKYESAMARNLPAAGKPLVKVERSCRSAQSIADAWNAVGNRSWSSDASRTTYAADLDPVSENVVVEYDQATTSPASLAGLRDLPGVQLVAGSLARTSRLSDTPKGGHWGGARITSALKNCSAGFSVVRRSNGQRGSVTAGHCGGPGTVWKSGTNYYGTTTVRTNYPDYDQSLVTGSTYGAKIWTDGPGDTVNTRTVTGGGDPGVGTVICQSGSFSTSLCSLTVRSTSAKYCDADGCTTYVIRATRGGLVAIVGGDSGGPVYSRRGTSSATIRGIAFAGAGCAASRCTTLYAERYNSITGHLGVTALTG</sequence>
<organism evidence="7 8">
    <name type="scientific">Kribbella pratensis</name>
    <dbReference type="NCBI Taxonomy" id="2512112"/>
    <lineage>
        <taxon>Bacteria</taxon>
        <taxon>Bacillati</taxon>
        <taxon>Actinomycetota</taxon>
        <taxon>Actinomycetes</taxon>
        <taxon>Propionibacteriales</taxon>
        <taxon>Kribbellaceae</taxon>
        <taxon>Kribbella</taxon>
    </lineage>
</organism>